<reference evidence="1 2" key="1">
    <citation type="submission" date="2020-08" db="EMBL/GenBank/DDBJ databases">
        <title>Genomic Encyclopedia of Type Strains, Phase IV (KMG-IV): sequencing the most valuable type-strain genomes for metagenomic binning, comparative biology and taxonomic classification.</title>
        <authorList>
            <person name="Goeker M."/>
        </authorList>
    </citation>
    <scope>NUCLEOTIDE SEQUENCE [LARGE SCALE GENOMIC DNA]</scope>
    <source>
        <strain evidence="1 2">DSM 7051</strain>
    </source>
</reference>
<dbReference type="Gene3D" id="3.60.70.12">
    <property type="entry name" value="L-amino peptidase D-ALA esterase/amidase"/>
    <property type="match status" value="1"/>
</dbReference>
<organism evidence="1 2">
    <name type="scientific">Aminobacter aganoensis</name>
    <dbReference type="NCBI Taxonomy" id="83264"/>
    <lineage>
        <taxon>Bacteria</taxon>
        <taxon>Pseudomonadati</taxon>
        <taxon>Pseudomonadota</taxon>
        <taxon>Alphaproteobacteria</taxon>
        <taxon>Hyphomicrobiales</taxon>
        <taxon>Phyllobacteriaceae</taxon>
        <taxon>Aminobacter</taxon>
    </lineage>
</organism>
<keyword evidence="2" id="KW-1185">Reference proteome</keyword>
<proteinExistence type="predicted"/>
<evidence type="ECO:0000313" key="1">
    <source>
        <dbReference type="EMBL" id="MBB6353692.1"/>
    </source>
</evidence>
<dbReference type="InterPro" id="IPR005321">
    <property type="entry name" value="Peptidase_S58_DmpA"/>
</dbReference>
<keyword evidence="1" id="KW-0645">Protease</keyword>
<dbReference type="AlphaFoldDB" id="A0A7X0F5V2"/>
<dbReference type="Proteomes" id="UP000536262">
    <property type="component" value="Unassembled WGS sequence"/>
</dbReference>
<evidence type="ECO:0000313" key="2">
    <source>
        <dbReference type="Proteomes" id="UP000536262"/>
    </source>
</evidence>
<gene>
    <name evidence="1" type="ORF">GGR00_001460</name>
</gene>
<keyword evidence="1" id="KW-0378">Hydrolase</keyword>
<keyword evidence="1" id="KW-0031">Aminopeptidase</keyword>
<name>A0A7X0F5V2_9HYPH</name>
<dbReference type="EMBL" id="JACHOU010000002">
    <property type="protein sequence ID" value="MBB6353692.1"/>
    <property type="molecule type" value="Genomic_DNA"/>
</dbReference>
<dbReference type="InterPro" id="IPR016117">
    <property type="entry name" value="ArgJ-like_dom_sf"/>
</dbReference>
<protein>
    <submittedName>
        <fullName evidence="1">L-aminopeptidase/D-esterase-like protein</fullName>
    </submittedName>
</protein>
<dbReference type="Pfam" id="PF03576">
    <property type="entry name" value="Peptidase_S58"/>
    <property type="match status" value="1"/>
</dbReference>
<comment type="caution">
    <text evidence="1">The sequence shown here is derived from an EMBL/GenBank/DDBJ whole genome shotgun (WGS) entry which is preliminary data.</text>
</comment>
<accession>A0A7X0F5V2</accession>
<sequence length="48" mass="5112">MSALNENRIDRLFRAAAEATGEAVVNSMCAAEAMRGWAGISGCRWPIG</sequence>
<dbReference type="SUPFAM" id="SSF56266">
    <property type="entry name" value="DmpA/ArgJ-like"/>
    <property type="match status" value="1"/>
</dbReference>
<dbReference type="GO" id="GO:0004177">
    <property type="term" value="F:aminopeptidase activity"/>
    <property type="evidence" value="ECO:0007669"/>
    <property type="project" value="UniProtKB-KW"/>
</dbReference>